<evidence type="ECO:0000256" key="9">
    <source>
        <dbReference type="ARBA" id="ARBA00023033"/>
    </source>
</evidence>
<accession>A0A9Q0QNA0</accession>
<evidence type="ECO:0000256" key="4">
    <source>
        <dbReference type="ARBA" id="ARBA00022692"/>
    </source>
</evidence>
<dbReference type="PRINTS" id="PR00463">
    <property type="entry name" value="EP450I"/>
</dbReference>
<reference evidence="14" key="1">
    <citation type="journal article" date="2023" name="Plant J.">
        <title>The genome of the king protea, Protea cynaroides.</title>
        <authorList>
            <person name="Chang J."/>
            <person name="Duong T.A."/>
            <person name="Schoeman C."/>
            <person name="Ma X."/>
            <person name="Roodt D."/>
            <person name="Barker N."/>
            <person name="Li Z."/>
            <person name="Van de Peer Y."/>
            <person name="Mizrachi E."/>
        </authorList>
    </citation>
    <scope>NUCLEOTIDE SEQUENCE</scope>
    <source>
        <tissue evidence="14">Young leaves</tissue>
    </source>
</reference>
<dbReference type="InterPro" id="IPR050665">
    <property type="entry name" value="Cytochrome_P450_Monooxygen"/>
</dbReference>
<dbReference type="PANTHER" id="PTHR24282">
    <property type="entry name" value="CYTOCHROME P450 FAMILY MEMBER"/>
    <property type="match status" value="1"/>
</dbReference>
<comment type="cofactor">
    <cofactor evidence="11">
        <name>heme</name>
        <dbReference type="ChEBI" id="CHEBI:30413"/>
    </cofactor>
</comment>
<name>A0A9Q0QNA0_9MAGN</name>
<dbReference type="PROSITE" id="PS00086">
    <property type="entry name" value="CYTOCHROME_P450"/>
    <property type="match status" value="1"/>
</dbReference>
<evidence type="ECO:0000256" key="1">
    <source>
        <dbReference type="ARBA" id="ARBA00004370"/>
    </source>
</evidence>
<evidence type="ECO:0000313" key="14">
    <source>
        <dbReference type="EMBL" id="KAJ4965818.1"/>
    </source>
</evidence>
<comment type="caution">
    <text evidence="14">The sequence shown here is derived from an EMBL/GenBank/DDBJ whole genome shotgun (WGS) entry which is preliminary data.</text>
</comment>
<dbReference type="GO" id="GO:0016020">
    <property type="term" value="C:membrane"/>
    <property type="evidence" value="ECO:0007669"/>
    <property type="project" value="UniProtKB-SubCell"/>
</dbReference>
<evidence type="ECO:0000256" key="3">
    <source>
        <dbReference type="ARBA" id="ARBA00022617"/>
    </source>
</evidence>
<gene>
    <name evidence="14" type="ORF">NE237_017667</name>
</gene>
<comment type="similarity">
    <text evidence="2 12">Belongs to the cytochrome P450 family.</text>
</comment>
<evidence type="ECO:0000256" key="10">
    <source>
        <dbReference type="ARBA" id="ARBA00023136"/>
    </source>
</evidence>
<protein>
    <recommendedName>
        <fullName evidence="16">Cytochrome P450</fullName>
    </recommendedName>
</protein>
<keyword evidence="9 12" id="KW-0503">Monooxygenase</keyword>
<keyword evidence="15" id="KW-1185">Reference proteome</keyword>
<dbReference type="GO" id="GO:0004497">
    <property type="term" value="F:monooxygenase activity"/>
    <property type="evidence" value="ECO:0007669"/>
    <property type="project" value="UniProtKB-KW"/>
</dbReference>
<evidence type="ECO:0008006" key="16">
    <source>
        <dbReference type="Google" id="ProtNLM"/>
    </source>
</evidence>
<dbReference type="PRINTS" id="PR00385">
    <property type="entry name" value="P450"/>
</dbReference>
<sequence>MHCSYKAQLLQAFCKILTMSIQSALIFFFFLLLLWVIVRSVYHFIWVPWRIQLHFQKQGIRGPGYRWIFGNTAENQELIAEALAKSMSFNHDIEKRVIPAYQKWSTIYGKTFLYWFGWKPRLAISDPEMIKEILLNTGGSFGMYSYSPHAKQLAGNYSVAILSGQMWAKHRKIINRAFTTELVKGWVPEIVDSTLKMLKQWEEKMDGREEFEIDVHKELHNLTAEIISRTAFGSSYGEGKNIFKLQEQQSHQVSQALQSVYLPGFRFLPTKNNRKRWALEKEIRESLRELIKKNSGTNEYSKNLLGLLMSASKNQEREEDRLGVEEIIDECKTFYTTGKDTSANHLTWAVLLLALHQEWQSKAREELDRVCGATGLPTAENLSDLKILNMILNETHRLYPPPVALMRQTNKDVKLGSLSIPAYTELYLALTATHHDVHLWGEDANNFNPMRFKDQRKHSFFPFGLGPRICVGQNLAVVESKIALAVIIRKFSFIVSPSYIHAPMQFLTMQPQYGAQILIQKI</sequence>
<evidence type="ECO:0000256" key="11">
    <source>
        <dbReference type="PIRSR" id="PIRSR602401-1"/>
    </source>
</evidence>
<dbReference type="InterPro" id="IPR001128">
    <property type="entry name" value="Cyt_P450"/>
</dbReference>
<evidence type="ECO:0000313" key="15">
    <source>
        <dbReference type="Proteomes" id="UP001141806"/>
    </source>
</evidence>
<dbReference type="Pfam" id="PF00067">
    <property type="entry name" value="p450"/>
    <property type="match status" value="1"/>
</dbReference>
<dbReference type="EMBL" id="JAMYWD010000007">
    <property type="protein sequence ID" value="KAJ4965818.1"/>
    <property type="molecule type" value="Genomic_DNA"/>
</dbReference>
<comment type="subcellular location">
    <subcellularLocation>
        <location evidence="1">Membrane</location>
    </subcellularLocation>
</comment>
<dbReference type="InterPro" id="IPR017972">
    <property type="entry name" value="Cyt_P450_CS"/>
</dbReference>
<dbReference type="SUPFAM" id="SSF48264">
    <property type="entry name" value="Cytochrome P450"/>
    <property type="match status" value="1"/>
</dbReference>
<evidence type="ECO:0000256" key="6">
    <source>
        <dbReference type="ARBA" id="ARBA00022989"/>
    </source>
</evidence>
<evidence type="ECO:0000256" key="8">
    <source>
        <dbReference type="ARBA" id="ARBA00023004"/>
    </source>
</evidence>
<keyword evidence="10 13" id="KW-0472">Membrane</keyword>
<dbReference type="Proteomes" id="UP001141806">
    <property type="component" value="Unassembled WGS sequence"/>
</dbReference>
<feature type="binding site" description="axial binding residue" evidence="11">
    <location>
        <position position="470"/>
    </location>
    <ligand>
        <name>heme</name>
        <dbReference type="ChEBI" id="CHEBI:30413"/>
    </ligand>
    <ligandPart>
        <name>Fe</name>
        <dbReference type="ChEBI" id="CHEBI:18248"/>
    </ligandPart>
</feature>
<dbReference type="OrthoDB" id="1470350at2759"/>
<keyword evidence="7 12" id="KW-0560">Oxidoreductase</keyword>
<evidence type="ECO:0000256" key="2">
    <source>
        <dbReference type="ARBA" id="ARBA00010617"/>
    </source>
</evidence>
<evidence type="ECO:0000256" key="12">
    <source>
        <dbReference type="RuleBase" id="RU000461"/>
    </source>
</evidence>
<keyword evidence="8 11" id="KW-0408">Iron</keyword>
<evidence type="ECO:0000256" key="5">
    <source>
        <dbReference type="ARBA" id="ARBA00022723"/>
    </source>
</evidence>
<dbReference type="GO" id="GO:0005506">
    <property type="term" value="F:iron ion binding"/>
    <property type="evidence" value="ECO:0007669"/>
    <property type="project" value="InterPro"/>
</dbReference>
<dbReference type="AlphaFoldDB" id="A0A9Q0QNA0"/>
<keyword evidence="4 13" id="KW-0812">Transmembrane</keyword>
<dbReference type="InterPro" id="IPR036396">
    <property type="entry name" value="Cyt_P450_sf"/>
</dbReference>
<organism evidence="14 15">
    <name type="scientific">Protea cynaroides</name>
    <dbReference type="NCBI Taxonomy" id="273540"/>
    <lineage>
        <taxon>Eukaryota</taxon>
        <taxon>Viridiplantae</taxon>
        <taxon>Streptophyta</taxon>
        <taxon>Embryophyta</taxon>
        <taxon>Tracheophyta</taxon>
        <taxon>Spermatophyta</taxon>
        <taxon>Magnoliopsida</taxon>
        <taxon>Proteales</taxon>
        <taxon>Proteaceae</taxon>
        <taxon>Protea</taxon>
    </lineage>
</organism>
<dbReference type="GO" id="GO:0020037">
    <property type="term" value="F:heme binding"/>
    <property type="evidence" value="ECO:0007669"/>
    <property type="project" value="InterPro"/>
</dbReference>
<dbReference type="PANTHER" id="PTHR24282:SF211">
    <property type="entry name" value="CYTOCHROME P450-RELATED"/>
    <property type="match status" value="1"/>
</dbReference>
<dbReference type="GO" id="GO:0016705">
    <property type="term" value="F:oxidoreductase activity, acting on paired donors, with incorporation or reduction of molecular oxygen"/>
    <property type="evidence" value="ECO:0007669"/>
    <property type="project" value="InterPro"/>
</dbReference>
<evidence type="ECO:0000256" key="13">
    <source>
        <dbReference type="SAM" id="Phobius"/>
    </source>
</evidence>
<keyword evidence="6 13" id="KW-1133">Transmembrane helix</keyword>
<keyword evidence="3 11" id="KW-0349">Heme</keyword>
<evidence type="ECO:0000256" key="7">
    <source>
        <dbReference type="ARBA" id="ARBA00023002"/>
    </source>
</evidence>
<dbReference type="InterPro" id="IPR002401">
    <property type="entry name" value="Cyt_P450_E_grp-I"/>
</dbReference>
<feature type="transmembrane region" description="Helical" evidence="13">
    <location>
        <begin position="12"/>
        <end position="38"/>
    </location>
</feature>
<proteinExistence type="inferred from homology"/>
<dbReference type="Gene3D" id="1.10.630.10">
    <property type="entry name" value="Cytochrome P450"/>
    <property type="match status" value="1"/>
</dbReference>
<keyword evidence="5 11" id="KW-0479">Metal-binding</keyword>